<keyword evidence="2" id="KW-0732">Signal</keyword>
<dbReference type="eggNOG" id="ENOG502RXNI">
    <property type="taxonomic scope" value="Eukaryota"/>
</dbReference>
<dbReference type="PANTHER" id="PTHR31571">
    <property type="entry name" value="ALTERED INHERITANCE OF MITOCHONDRIA PROTEIN 6"/>
    <property type="match status" value="1"/>
</dbReference>
<proteinExistence type="inferred from homology"/>
<comment type="similarity">
    <text evidence="1">Belongs to the AIM6 family.</text>
</comment>
<dbReference type="STRING" id="671987.R0K7E4"/>
<protein>
    <recommendedName>
        <fullName evidence="5">Altered inheritance of mitochondria protein 6</fullName>
    </recommendedName>
</protein>
<dbReference type="Proteomes" id="UP000016935">
    <property type="component" value="Unassembled WGS sequence"/>
</dbReference>
<dbReference type="InterPro" id="IPR051236">
    <property type="entry name" value="HAT_RTT109-like"/>
</dbReference>
<feature type="signal peptide" evidence="2">
    <location>
        <begin position="1"/>
        <end position="19"/>
    </location>
</feature>
<dbReference type="GO" id="GO:0008081">
    <property type="term" value="F:phosphoric diester hydrolase activity"/>
    <property type="evidence" value="ECO:0007669"/>
    <property type="project" value="InterPro"/>
</dbReference>
<reference evidence="3 4" key="2">
    <citation type="journal article" date="2013" name="PLoS Genet.">
        <title>Comparative genome structure, secondary metabolite, and effector coding capacity across Cochliobolus pathogens.</title>
        <authorList>
            <person name="Condon B.J."/>
            <person name="Leng Y."/>
            <person name="Wu D."/>
            <person name="Bushley K.E."/>
            <person name="Ohm R.A."/>
            <person name="Otillar R."/>
            <person name="Martin J."/>
            <person name="Schackwitz W."/>
            <person name="Grimwood J."/>
            <person name="MohdZainudin N."/>
            <person name="Xue C."/>
            <person name="Wang R."/>
            <person name="Manning V.A."/>
            <person name="Dhillon B."/>
            <person name="Tu Z.J."/>
            <person name="Steffenson B.J."/>
            <person name="Salamov A."/>
            <person name="Sun H."/>
            <person name="Lowry S."/>
            <person name="LaButti K."/>
            <person name="Han J."/>
            <person name="Copeland A."/>
            <person name="Lindquist E."/>
            <person name="Barry K."/>
            <person name="Schmutz J."/>
            <person name="Baker S.E."/>
            <person name="Ciuffetti L.M."/>
            <person name="Grigoriev I.V."/>
            <person name="Zhong S."/>
            <person name="Turgeon B.G."/>
        </authorList>
    </citation>
    <scope>NUCLEOTIDE SEQUENCE [LARGE SCALE GENOMIC DNA]</scope>
    <source>
        <strain evidence="4">28A</strain>
    </source>
</reference>
<dbReference type="OrthoDB" id="4153866at2759"/>
<evidence type="ECO:0000313" key="3">
    <source>
        <dbReference type="EMBL" id="EOA84187.1"/>
    </source>
</evidence>
<evidence type="ECO:0000256" key="1">
    <source>
        <dbReference type="ARBA" id="ARBA00008858"/>
    </source>
</evidence>
<keyword evidence="4" id="KW-1185">Reference proteome</keyword>
<reference evidence="3 4" key="1">
    <citation type="journal article" date="2012" name="PLoS Pathog.">
        <title>Diverse lifestyles and strategies of plant pathogenesis encoded in the genomes of eighteen Dothideomycetes fungi.</title>
        <authorList>
            <person name="Ohm R.A."/>
            <person name="Feau N."/>
            <person name="Henrissat B."/>
            <person name="Schoch C.L."/>
            <person name="Horwitz B.A."/>
            <person name="Barry K.W."/>
            <person name="Condon B.J."/>
            <person name="Copeland A.C."/>
            <person name="Dhillon B."/>
            <person name="Glaser F."/>
            <person name="Hesse C.N."/>
            <person name="Kosti I."/>
            <person name="LaButti K."/>
            <person name="Lindquist E.A."/>
            <person name="Lucas S."/>
            <person name="Salamov A.A."/>
            <person name="Bradshaw R.E."/>
            <person name="Ciuffetti L."/>
            <person name="Hamelin R.C."/>
            <person name="Kema G.H.J."/>
            <person name="Lawrence C."/>
            <person name="Scott J.A."/>
            <person name="Spatafora J.W."/>
            <person name="Turgeon B.G."/>
            <person name="de Wit P.J.G.M."/>
            <person name="Zhong S."/>
            <person name="Goodwin S.B."/>
            <person name="Grigoriev I.V."/>
        </authorList>
    </citation>
    <scope>NUCLEOTIDE SEQUENCE [LARGE SCALE GENOMIC DNA]</scope>
    <source>
        <strain evidence="4">28A</strain>
    </source>
</reference>
<accession>R0K7E4</accession>
<dbReference type="RefSeq" id="XP_008028556.1">
    <property type="nucleotide sequence ID" value="XM_008030365.1"/>
</dbReference>
<name>R0K7E4_EXST2</name>
<dbReference type="AlphaFoldDB" id="R0K7E4"/>
<organism evidence="3 4">
    <name type="scientific">Exserohilum turcicum (strain 28A)</name>
    <name type="common">Northern leaf blight fungus</name>
    <name type="synonym">Setosphaeria turcica</name>
    <dbReference type="NCBI Taxonomy" id="671987"/>
    <lineage>
        <taxon>Eukaryota</taxon>
        <taxon>Fungi</taxon>
        <taxon>Dikarya</taxon>
        <taxon>Ascomycota</taxon>
        <taxon>Pezizomycotina</taxon>
        <taxon>Dothideomycetes</taxon>
        <taxon>Pleosporomycetidae</taxon>
        <taxon>Pleosporales</taxon>
        <taxon>Pleosporineae</taxon>
        <taxon>Pleosporaceae</taxon>
        <taxon>Exserohilum</taxon>
    </lineage>
</organism>
<dbReference type="SUPFAM" id="SSF51695">
    <property type="entry name" value="PLC-like phosphodiesterases"/>
    <property type="match status" value="1"/>
</dbReference>
<dbReference type="HOGENOM" id="CLU_031561_1_2_1"/>
<gene>
    <name evidence="3" type="ORF">SETTUDRAFT_139055</name>
</gene>
<dbReference type="EMBL" id="KB908814">
    <property type="protein sequence ID" value="EOA84187.1"/>
    <property type="molecule type" value="Genomic_DNA"/>
</dbReference>
<feature type="chain" id="PRO_5004343867" description="Altered inheritance of mitochondria protein 6" evidence="2">
    <location>
        <begin position="20"/>
        <end position="312"/>
    </location>
</feature>
<dbReference type="InterPro" id="IPR017946">
    <property type="entry name" value="PLC-like_Pdiesterase_TIM-brl"/>
</dbReference>
<dbReference type="GO" id="GO:0006629">
    <property type="term" value="P:lipid metabolic process"/>
    <property type="evidence" value="ECO:0007669"/>
    <property type="project" value="InterPro"/>
</dbReference>
<evidence type="ECO:0008006" key="5">
    <source>
        <dbReference type="Google" id="ProtNLM"/>
    </source>
</evidence>
<dbReference type="GeneID" id="19396488"/>
<sequence>MRSSFALSASFAALCSAAAYGPQTPLKNILANTDKSDKYRYPTDFTRDIVPKPFHSHNDYWRDVPFYSGLSRGAISTEADVWLINGTLYVGHEPAALTETRTLESLYIQPILDTLHRQNPSTHFVQPGEQNGVFDTSSDQTLYLFIDLKTAADVTFPAVLKALEPLRSGDWLTTYAGSNLRRNPVTVIGTGNTHLANVLASSPRDVFFDAPLAELNDPKYKDLSENESPIASTNFAASFGDVRKREMNDTQLDTLRSQLSAAHAKGIMARYWNQPEYPIGTRNAIWRILWDEGVDLLNVDDLDGAAEFWQGD</sequence>
<evidence type="ECO:0000313" key="4">
    <source>
        <dbReference type="Proteomes" id="UP000016935"/>
    </source>
</evidence>
<evidence type="ECO:0000256" key="2">
    <source>
        <dbReference type="SAM" id="SignalP"/>
    </source>
</evidence>
<dbReference type="PANTHER" id="PTHR31571:SF5">
    <property type="entry name" value="ALTERED INHERITANCE OF MITOCHONDRIA PROTEIN 6"/>
    <property type="match status" value="1"/>
</dbReference>